<evidence type="ECO:0000256" key="3">
    <source>
        <dbReference type="ARBA" id="ARBA00023242"/>
    </source>
</evidence>
<sequence length="218" mass="23915">MVAKAFWLSIMLCFYHILSTVQACLVSEDRARVLAALEMLNKLSQNEANDDVLLRALDPKVYMIYITCLVSEDRARVLAALEMLNKLSQNEANDDVLLRALDPKIYSDVCSLLTLRDIMALVSCLECVYSLTSLGERACEQVASSTGTLVALLTVEAQSYGPQACILMRVVETVSGAADTAPAQDKAHAAQAESYGSQACILMRVVETHAAQVFFFFF</sequence>
<dbReference type="EMBL" id="CAJHNJ030000039">
    <property type="protein sequence ID" value="CAG9129910.1"/>
    <property type="molecule type" value="Genomic_DNA"/>
</dbReference>
<keyword evidence="2" id="KW-0804">Transcription</keyword>
<feature type="chain" id="PRO_5035920157" evidence="4">
    <location>
        <begin position="24"/>
        <end position="218"/>
    </location>
</feature>
<dbReference type="InterPro" id="IPR052406">
    <property type="entry name" value="Chromatin_Remodeling_Comp"/>
</dbReference>
<dbReference type="AlphaFoldDB" id="A0A8S4FMQ2"/>
<reference evidence="5" key="1">
    <citation type="submission" date="2020-11" db="EMBL/GenBank/DDBJ databases">
        <authorList>
            <person name="Whiteford S."/>
        </authorList>
    </citation>
    <scope>NUCLEOTIDE SEQUENCE</scope>
</reference>
<feature type="signal peptide" evidence="4">
    <location>
        <begin position="1"/>
        <end position="23"/>
    </location>
</feature>
<keyword evidence="6" id="KW-1185">Reference proteome</keyword>
<evidence type="ECO:0000256" key="4">
    <source>
        <dbReference type="SAM" id="SignalP"/>
    </source>
</evidence>
<keyword evidence="1" id="KW-0805">Transcription regulation</keyword>
<evidence type="ECO:0000313" key="5">
    <source>
        <dbReference type="EMBL" id="CAG9129910.1"/>
    </source>
</evidence>
<keyword evidence="4" id="KW-0732">Signal</keyword>
<dbReference type="PANTHER" id="PTHR22970">
    <property type="entry name" value="AT-RICH INTERACTIVE DOMAIN-CONTAINING PROTEIN 2"/>
    <property type="match status" value="1"/>
</dbReference>
<organism evidence="5 6">
    <name type="scientific">Plutella xylostella</name>
    <name type="common">Diamondback moth</name>
    <name type="synonym">Plutella maculipennis</name>
    <dbReference type="NCBI Taxonomy" id="51655"/>
    <lineage>
        <taxon>Eukaryota</taxon>
        <taxon>Metazoa</taxon>
        <taxon>Ecdysozoa</taxon>
        <taxon>Arthropoda</taxon>
        <taxon>Hexapoda</taxon>
        <taxon>Insecta</taxon>
        <taxon>Pterygota</taxon>
        <taxon>Neoptera</taxon>
        <taxon>Endopterygota</taxon>
        <taxon>Lepidoptera</taxon>
        <taxon>Glossata</taxon>
        <taxon>Ditrysia</taxon>
        <taxon>Yponomeutoidea</taxon>
        <taxon>Plutellidae</taxon>
        <taxon>Plutella</taxon>
    </lineage>
</organism>
<dbReference type="InterPro" id="IPR016024">
    <property type="entry name" value="ARM-type_fold"/>
</dbReference>
<comment type="caution">
    <text evidence="5">The sequence shown here is derived from an EMBL/GenBank/DDBJ whole genome shotgun (WGS) entry which is preliminary data.</text>
</comment>
<protein>
    <submittedName>
        <fullName evidence="5">(diamondback moth) hypothetical protein</fullName>
    </submittedName>
</protein>
<dbReference type="SUPFAM" id="SSF48371">
    <property type="entry name" value="ARM repeat"/>
    <property type="match status" value="1"/>
</dbReference>
<evidence type="ECO:0000313" key="6">
    <source>
        <dbReference type="Proteomes" id="UP000653454"/>
    </source>
</evidence>
<accession>A0A8S4FMQ2</accession>
<keyword evidence="3" id="KW-0539">Nucleus</keyword>
<dbReference type="PANTHER" id="PTHR22970:SF14">
    <property type="entry name" value="AT-RICH INTERACTIVE DOMAIN-CONTAINING PROTEIN 2"/>
    <property type="match status" value="1"/>
</dbReference>
<evidence type="ECO:0000256" key="2">
    <source>
        <dbReference type="ARBA" id="ARBA00023163"/>
    </source>
</evidence>
<name>A0A8S4FMQ2_PLUXY</name>
<dbReference type="PROSITE" id="PS51257">
    <property type="entry name" value="PROKAR_LIPOPROTEIN"/>
    <property type="match status" value="1"/>
</dbReference>
<evidence type="ECO:0000256" key="1">
    <source>
        <dbReference type="ARBA" id="ARBA00023015"/>
    </source>
</evidence>
<gene>
    <name evidence="5" type="ORF">PLXY2_LOCUS9708</name>
</gene>
<proteinExistence type="predicted"/>
<dbReference type="Proteomes" id="UP000653454">
    <property type="component" value="Unassembled WGS sequence"/>
</dbReference>